<dbReference type="Proteomes" id="UP000595332">
    <property type="component" value="Chromosome"/>
</dbReference>
<name>A0A7R6PSJ5_9GAMM</name>
<evidence type="ECO:0000259" key="11">
    <source>
        <dbReference type="Pfam" id="PF01266"/>
    </source>
</evidence>
<evidence type="ECO:0000256" key="10">
    <source>
        <dbReference type="HAMAP-Rule" id="MF_01102"/>
    </source>
</evidence>
<dbReference type="HAMAP" id="MF_01102">
    <property type="entry name" value="MnmC"/>
    <property type="match status" value="1"/>
</dbReference>
<accession>A0A7R6PSJ5</accession>
<keyword evidence="6 10" id="KW-0819">tRNA processing</keyword>
<keyword evidence="14" id="KW-1185">Reference proteome</keyword>
<dbReference type="EMBL" id="AP014546">
    <property type="protein sequence ID" value="BBB28708.1"/>
    <property type="molecule type" value="Genomic_DNA"/>
</dbReference>
<dbReference type="InterPro" id="IPR006076">
    <property type="entry name" value="FAD-dep_OxRdtase"/>
</dbReference>
<dbReference type="InterPro" id="IPR023032">
    <property type="entry name" value="tRNA_MAMT_biosynth_bifunc_MnmC"/>
</dbReference>
<dbReference type="Gene3D" id="3.50.50.60">
    <property type="entry name" value="FAD/NAD(P)-binding domain"/>
    <property type="match status" value="1"/>
</dbReference>
<feature type="domain" description="MnmC-like methyltransferase" evidence="12">
    <location>
        <begin position="110"/>
        <end position="232"/>
    </location>
</feature>
<evidence type="ECO:0000256" key="2">
    <source>
        <dbReference type="ARBA" id="ARBA00022603"/>
    </source>
</evidence>
<comment type="catalytic activity">
    <reaction evidence="10">
        <text>5-aminomethyl-2-thiouridine(34) in tRNA + S-adenosyl-L-methionine = 5-methylaminomethyl-2-thiouridine(34) in tRNA + S-adenosyl-L-homocysteine + H(+)</text>
        <dbReference type="Rhea" id="RHEA:19569"/>
        <dbReference type="Rhea" id="RHEA-COMP:10195"/>
        <dbReference type="Rhea" id="RHEA-COMP:10197"/>
        <dbReference type="ChEBI" id="CHEBI:15378"/>
        <dbReference type="ChEBI" id="CHEBI:57856"/>
        <dbReference type="ChEBI" id="CHEBI:59789"/>
        <dbReference type="ChEBI" id="CHEBI:74454"/>
        <dbReference type="ChEBI" id="CHEBI:74455"/>
        <dbReference type="EC" id="2.1.1.61"/>
    </reaction>
</comment>
<dbReference type="Gene3D" id="3.40.50.150">
    <property type="entry name" value="Vaccinia Virus protein VP39"/>
    <property type="match status" value="1"/>
</dbReference>
<dbReference type="GO" id="GO:0002098">
    <property type="term" value="P:tRNA wobble uridine modification"/>
    <property type="evidence" value="ECO:0007669"/>
    <property type="project" value="TreeGrafter"/>
</dbReference>
<dbReference type="InterPro" id="IPR029063">
    <property type="entry name" value="SAM-dependent_MTases_sf"/>
</dbReference>
<dbReference type="NCBIfam" id="NF033855">
    <property type="entry name" value="tRNA_MNMC2"/>
    <property type="match status" value="1"/>
</dbReference>
<dbReference type="GO" id="GO:0005737">
    <property type="term" value="C:cytoplasm"/>
    <property type="evidence" value="ECO:0007669"/>
    <property type="project" value="UniProtKB-SubCell"/>
</dbReference>
<feature type="domain" description="FAD dependent oxidoreductase" evidence="11">
    <location>
        <begin position="258"/>
        <end position="623"/>
    </location>
</feature>
<dbReference type="GO" id="GO:0016645">
    <property type="term" value="F:oxidoreductase activity, acting on the CH-NH group of donors"/>
    <property type="evidence" value="ECO:0007669"/>
    <property type="project" value="InterPro"/>
</dbReference>
<protein>
    <recommendedName>
        <fullName evidence="10">tRNA 5-methylaminomethyl-2-thiouridine biosynthesis bifunctional protein MnmC</fullName>
        <shortName evidence="10">tRNA mnm(5)s(2)U biosynthesis bifunctional protein</shortName>
    </recommendedName>
    <domain>
        <recommendedName>
            <fullName evidence="10">tRNA (mnm(5)s(2)U34)-methyltransferase</fullName>
            <ecNumber evidence="10">2.1.1.61</ecNumber>
        </recommendedName>
    </domain>
    <domain>
        <recommendedName>
            <fullName evidence="10">FAD-dependent cmnm(5)s(2)U34 oxidoreductase</fullName>
            <ecNumber evidence="10">1.5.-.-</ecNumber>
        </recommendedName>
    </domain>
</protein>
<sequence>MKQHHARLAWSEGTLLSESFGDFYCSLADGIAESRYVFIDGNKLSERCNEKLMSDLTIAETGFGTGSNLLCTLDTLNQLPTPHLHGAHFISTELHPLTYIDLKKVLTQQPQFQHYAKQLLEQYPPYIQGMHRFIFDKGRFYLTLCIGDAATSLQRIDSAIDAWYLDGFSPAKNPAMWSQELFFHVARLTKNNGTLATYAAASFVRKGLAEEGFDIKKRPGFGKKRDMLSGTMTQPKTATTPTKLPWFTLPKIKKPRSAIIIGAGLAGCSTAEALARRGIKVQLIDRCNDICQEASGNRQGALYAKLPTKPTLGGELHLCGLEYTLRLLGTYQCLDNQTASQCGVLQLAMSEKEATKQNAIADSGDYSSDVVSLKSATEASQIAGTPIAHQALFFPRAGWVQPKAFCEKITDHPKIQLTLSTTISSLTQTSDQRWAVLDHNNQMHAADIVIVASAAHAKEFEQLNHLPIKKIRGQVSISQTDDSQSELQTVICGEGYISPPLNNLYTFGATFDLHDQSPQVREADHHSNLSMISNAASSFARHLPPPNHWNGRVGYRCSTPDYLPIAGPAPVAAAYFEQYAKLRDDKNWRFKNAPPELHKGLYLNVGHGSKGLITAPLIAEYLASSICSEPLPIPREISQALHPARFIIKSLIKGKK</sequence>
<dbReference type="AlphaFoldDB" id="A0A7R6PSJ5"/>
<evidence type="ECO:0000256" key="7">
    <source>
        <dbReference type="ARBA" id="ARBA00022827"/>
    </source>
</evidence>
<dbReference type="EC" id="1.5.-.-" evidence="10"/>
<keyword evidence="4 10" id="KW-0808">Transferase</keyword>
<comment type="similarity">
    <text evidence="10">In the N-terminal section; belongs to the methyltransferase superfamily. tRNA (mnm(5)s(2)U34)-methyltransferase family.</text>
</comment>
<keyword evidence="1 10" id="KW-0963">Cytoplasm</keyword>
<dbReference type="Pfam" id="PF05430">
    <property type="entry name" value="Methyltransf_30"/>
    <property type="match status" value="1"/>
</dbReference>
<dbReference type="GO" id="GO:0004808">
    <property type="term" value="F:tRNA (5-methylaminomethyl-2-thiouridylate)(34)-methyltransferase activity"/>
    <property type="evidence" value="ECO:0007669"/>
    <property type="project" value="UniProtKB-EC"/>
</dbReference>
<evidence type="ECO:0000256" key="4">
    <source>
        <dbReference type="ARBA" id="ARBA00022679"/>
    </source>
</evidence>
<dbReference type="NCBIfam" id="NF002481">
    <property type="entry name" value="PRK01747.1-2"/>
    <property type="match status" value="1"/>
</dbReference>
<dbReference type="Pfam" id="PF01266">
    <property type="entry name" value="DAO"/>
    <property type="match status" value="1"/>
</dbReference>
<evidence type="ECO:0000256" key="8">
    <source>
        <dbReference type="ARBA" id="ARBA00023002"/>
    </source>
</evidence>
<dbReference type="KEGG" id="njp:NEJAP_0751"/>
<dbReference type="GO" id="GO:0050660">
    <property type="term" value="F:flavin adenine dinucleotide binding"/>
    <property type="evidence" value="ECO:0007669"/>
    <property type="project" value="UniProtKB-UniRule"/>
</dbReference>
<evidence type="ECO:0000313" key="14">
    <source>
        <dbReference type="Proteomes" id="UP000595332"/>
    </source>
</evidence>
<dbReference type="NCBIfam" id="TIGR03197">
    <property type="entry name" value="MnmC_Cterm"/>
    <property type="match status" value="1"/>
</dbReference>
<gene>
    <name evidence="10 13" type="primary">mnmC</name>
    <name evidence="13" type="ORF">NEJAP_0751</name>
</gene>
<dbReference type="RefSeq" id="WP_201349378.1">
    <property type="nucleotide sequence ID" value="NZ_AP014546.1"/>
</dbReference>
<dbReference type="InterPro" id="IPR017610">
    <property type="entry name" value="tRNA_S-uridine_synth_MnmC_C"/>
</dbReference>
<dbReference type="Gene3D" id="3.30.9.10">
    <property type="entry name" value="D-Amino Acid Oxidase, subunit A, domain 2"/>
    <property type="match status" value="1"/>
</dbReference>
<feature type="region of interest" description="tRNA (mnm(5)s(2)U34)-methyltransferase" evidence="10">
    <location>
        <begin position="1"/>
        <end position="233"/>
    </location>
</feature>
<reference evidence="13 14" key="1">
    <citation type="journal article" date="2008" name="Int. J. Syst. Evol. Microbiol.">
        <title>Neptunomonas japonica sp. nov., an Osedax japonicus symbiont-like bacterium isolated from sediment adjacent to sperm whale carcasses off Kagoshima, Japan.</title>
        <authorList>
            <person name="Miyazaki M."/>
            <person name="Nogi Y."/>
            <person name="Fujiwara Y."/>
            <person name="Kawato M."/>
            <person name="Kubokawa K."/>
            <person name="Horikoshi K."/>
        </authorList>
    </citation>
    <scope>NUCLEOTIDE SEQUENCE [LARGE SCALE GENOMIC DNA]</scope>
    <source>
        <strain evidence="13 14">JAMM 1380</strain>
    </source>
</reference>
<comment type="cofactor">
    <cofactor evidence="10">
        <name>FAD</name>
        <dbReference type="ChEBI" id="CHEBI:57692"/>
    </cofactor>
</comment>
<evidence type="ECO:0000259" key="12">
    <source>
        <dbReference type="Pfam" id="PF05430"/>
    </source>
</evidence>
<dbReference type="SUPFAM" id="SSF51905">
    <property type="entry name" value="FAD/NAD(P)-binding domain"/>
    <property type="match status" value="1"/>
</dbReference>
<evidence type="ECO:0000256" key="5">
    <source>
        <dbReference type="ARBA" id="ARBA00022691"/>
    </source>
</evidence>
<comment type="function">
    <text evidence="10">Catalyzes the last two steps in the biosynthesis of 5-methylaminomethyl-2-thiouridine (mnm(5)s(2)U) at the wobble position (U34) in tRNA. Catalyzes the FAD-dependent demodification of cmnm(5)s(2)U34 to nm(5)s(2)U34, followed by the transfer of a methyl group from S-adenosyl-L-methionine to nm(5)s(2)U34, to form mnm(5)s(2)U34.</text>
</comment>
<dbReference type="InterPro" id="IPR008471">
    <property type="entry name" value="MnmC-like_methylTransf"/>
</dbReference>
<evidence type="ECO:0000256" key="9">
    <source>
        <dbReference type="ARBA" id="ARBA00023268"/>
    </source>
</evidence>
<organism evidence="13 14">
    <name type="scientific">Neptunomonas japonica JAMM 1380</name>
    <dbReference type="NCBI Taxonomy" id="1441457"/>
    <lineage>
        <taxon>Bacteria</taxon>
        <taxon>Pseudomonadati</taxon>
        <taxon>Pseudomonadota</taxon>
        <taxon>Gammaproteobacteria</taxon>
        <taxon>Oceanospirillales</taxon>
        <taxon>Oceanospirillaceae</taxon>
        <taxon>Neptunomonas</taxon>
    </lineage>
</organism>
<keyword evidence="3 10" id="KW-0285">Flavoprotein</keyword>
<proteinExistence type="inferred from homology"/>
<evidence type="ECO:0000256" key="3">
    <source>
        <dbReference type="ARBA" id="ARBA00022630"/>
    </source>
</evidence>
<evidence type="ECO:0000313" key="13">
    <source>
        <dbReference type="EMBL" id="BBB28708.1"/>
    </source>
</evidence>
<dbReference type="PANTHER" id="PTHR13847:SF283">
    <property type="entry name" value="TRNA 5-METHYLAMINOMETHYL-2-THIOURIDINE BIOSYNTHESIS BIFUNCTIONAL PROTEIN MNMC"/>
    <property type="match status" value="1"/>
</dbReference>
<keyword evidence="9 10" id="KW-0511">Multifunctional enzyme</keyword>
<comment type="similarity">
    <text evidence="10">In the C-terminal section; belongs to the DAO family.</text>
</comment>
<dbReference type="EC" id="2.1.1.61" evidence="10"/>
<evidence type="ECO:0000256" key="6">
    <source>
        <dbReference type="ARBA" id="ARBA00022694"/>
    </source>
</evidence>
<comment type="subcellular location">
    <subcellularLocation>
        <location evidence="10">Cytoplasm</location>
    </subcellularLocation>
</comment>
<keyword evidence="2 10" id="KW-0489">Methyltransferase</keyword>
<dbReference type="InterPro" id="IPR036188">
    <property type="entry name" value="FAD/NAD-bd_sf"/>
</dbReference>
<keyword evidence="5 10" id="KW-0949">S-adenosyl-L-methionine</keyword>
<evidence type="ECO:0000256" key="1">
    <source>
        <dbReference type="ARBA" id="ARBA00022490"/>
    </source>
</evidence>
<dbReference type="InterPro" id="IPR047785">
    <property type="entry name" value="tRNA_MNMC2"/>
</dbReference>
<feature type="region of interest" description="FAD-dependent cmnm(5)s(2)U34 oxidoreductase" evidence="10">
    <location>
        <begin position="261"/>
        <end position="656"/>
    </location>
</feature>
<keyword evidence="8 10" id="KW-0560">Oxidoreductase</keyword>
<dbReference type="GO" id="GO:0032259">
    <property type="term" value="P:methylation"/>
    <property type="evidence" value="ECO:0007669"/>
    <property type="project" value="UniProtKB-KW"/>
</dbReference>
<keyword evidence="7 10" id="KW-0274">FAD</keyword>
<dbReference type="PANTHER" id="PTHR13847">
    <property type="entry name" value="SARCOSINE DEHYDROGENASE-RELATED"/>
    <property type="match status" value="1"/>
</dbReference>